<dbReference type="InterPro" id="IPR037923">
    <property type="entry name" value="HTH-like"/>
</dbReference>
<dbReference type="InterPro" id="IPR018062">
    <property type="entry name" value="HTH_AraC-typ_CS"/>
</dbReference>
<dbReference type="SUPFAM" id="SSF51215">
    <property type="entry name" value="Regulatory protein AraC"/>
    <property type="match status" value="1"/>
</dbReference>
<dbReference type="InterPro" id="IPR014710">
    <property type="entry name" value="RmlC-like_jellyroll"/>
</dbReference>
<dbReference type="Gene3D" id="1.10.10.60">
    <property type="entry name" value="Homeodomain-like"/>
    <property type="match status" value="2"/>
</dbReference>
<evidence type="ECO:0000313" key="6">
    <source>
        <dbReference type="Proteomes" id="UP000824028"/>
    </source>
</evidence>
<dbReference type="InterPro" id="IPR003313">
    <property type="entry name" value="AraC-bd"/>
</dbReference>
<evidence type="ECO:0000256" key="1">
    <source>
        <dbReference type="ARBA" id="ARBA00023015"/>
    </source>
</evidence>
<evidence type="ECO:0000313" key="5">
    <source>
        <dbReference type="EMBL" id="HIZ33389.1"/>
    </source>
</evidence>
<evidence type="ECO:0000256" key="3">
    <source>
        <dbReference type="ARBA" id="ARBA00023163"/>
    </source>
</evidence>
<dbReference type="Proteomes" id="UP000824028">
    <property type="component" value="Unassembled WGS sequence"/>
</dbReference>
<keyword evidence="2" id="KW-0238">DNA-binding</keyword>
<comment type="caution">
    <text evidence="5">The sequence shown here is derived from an EMBL/GenBank/DDBJ whole genome shotgun (WGS) entry which is preliminary data.</text>
</comment>
<name>A0A9D2E9A9_9BACE</name>
<dbReference type="EMBL" id="DXBX01000060">
    <property type="protein sequence ID" value="HIZ33389.1"/>
    <property type="molecule type" value="Genomic_DNA"/>
</dbReference>
<dbReference type="AlphaFoldDB" id="A0A9D2E9A9"/>
<reference evidence="5" key="1">
    <citation type="journal article" date="2021" name="PeerJ">
        <title>Extensive microbial diversity within the chicken gut microbiome revealed by metagenomics and culture.</title>
        <authorList>
            <person name="Gilroy R."/>
            <person name="Ravi A."/>
            <person name="Getino M."/>
            <person name="Pursley I."/>
            <person name="Horton D.L."/>
            <person name="Alikhan N.F."/>
            <person name="Baker D."/>
            <person name="Gharbi K."/>
            <person name="Hall N."/>
            <person name="Watson M."/>
            <person name="Adriaenssens E.M."/>
            <person name="Foster-Nyarko E."/>
            <person name="Jarju S."/>
            <person name="Secka A."/>
            <person name="Antonio M."/>
            <person name="Oren A."/>
            <person name="Chaudhuri R.R."/>
            <person name="La Ragione R."/>
            <person name="Hildebrand F."/>
            <person name="Pallen M.J."/>
        </authorList>
    </citation>
    <scope>NUCLEOTIDE SEQUENCE</scope>
    <source>
        <strain evidence="5">ChiHjej9B8-1298</strain>
    </source>
</reference>
<dbReference type="Gene3D" id="2.60.120.10">
    <property type="entry name" value="Jelly Rolls"/>
    <property type="match status" value="1"/>
</dbReference>
<dbReference type="PANTHER" id="PTHR43280">
    <property type="entry name" value="ARAC-FAMILY TRANSCRIPTIONAL REGULATOR"/>
    <property type="match status" value="1"/>
</dbReference>
<dbReference type="GO" id="GO:0003700">
    <property type="term" value="F:DNA-binding transcription factor activity"/>
    <property type="evidence" value="ECO:0007669"/>
    <property type="project" value="InterPro"/>
</dbReference>
<proteinExistence type="predicted"/>
<dbReference type="PROSITE" id="PS00041">
    <property type="entry name" value="HTH_ARAC_FAMILY_1"/>
    <property type="match status" value="1"/>
</dbReference>
<sequence length="290" mass="33641">MNNIAIENVIKPNDSSFCAVAYANAYFAAPLHIHPEYELILIEQGTGLTFVGDTVHKMSCGDFMLLGKNLPHLWLSADEYYEKDTKLISSSVYSQFSANIFPTECEKIPEFTPIYNLLMKSQRGLIFTGSMQQEIQNEFRQLPHHKHFKKLIELYKILYELSQCEYRYLTSEHYKNNELATENDAIIKKAYEYINTHYQENIALTDIAQYVGMNPSALCRYYKKHTGKTLFEYLSGMRISYAAKLLMNKHLNISQIAYDCGYNNLSNFNKQFKAIIGKTPTEYCKLIRKD</sequence>
<organism evidence="5 6">
    <name type="scientific">Candidatus Bacteroides merdigallinarum</name>
    <dbReference type="NCBI Taxonomy" id="2838473"/>
    <lineage>
        <taxon>Bacteria</taxon>
        <taxon>Pseudomonadati</taxon>
        <taxon>Bacteroidota</taxon>
        <taxon>Bacteroidia</taxon>
        <taxon>Bacteroidales</taxon>
        <taxon>Bacteroidaceae</taxon>
        <taxon>Bacteroides</taxon>
    </lineage>
</organism>
<dbReference type="GO" id="GO:0043565">
    <property type="term" value="F:sequence-specific DNA binding"/>
    <property type="evidence" value="ECO:0007669"/>
    <property type="project" value="InterPro"/>
</dbReference>
<evidence type="ECO:0000259" key="4">
    <source>
        <dbReference type="PROSITE" id="PS01124"/>
    </source>
</evidence>
<keyword evidence="3" id="KW-0804">Transcription</keyword>
<dbReference type="SUPFAM" id="SSF46689">
    <property type="entry name" value="Homeodomain-like"/>
    <property type="match status" value="2"/>
</dbReference>
<feature type="domain" description="HTH araC/xylS-type" evidence="4">
    <location>
        <begin position="188"/>
        <end position="286"/>
    </location>
</feature>
<accession>A0A9D2E9A9</accession>
<evidence type="ECO:0000256" key="2">
    <source>
        <dbReference type="ARBA" id="ARBA00023125"/>
    </source>
</evidence>
<dbReference type="InterPro" id="IPR018060">
    <property type="entry name" value="HTH_AraC"/>
</dbReference>
<dbReference type="PRINTS" id="PR00032">
    <property type="entry name" value="HTHARAC"/>
</dbReference>
<protein>
    <submittedName>
        <fullName evidence="5">AraC family transcriptional regulator</fullName>
    </submittedName>
</protein>
<dbReference type="InterPro" id="IPR020449">
    <property type="entry name" value="Tscrpt_reg_AraC-type_HTH"/>
</dbReference>
<dbReference type="Pfam" id="PF02311">
    <property type="entry name" value="AraC_binding"/>
    <property type="match status" value="1"/>
</dbReference>
<keyword evidence="1" id="KW-0805">Transcription regulation</keyword>
<dbReference type="SMART" id="SM00342">
    <property type="entry name" value="HTH_ARAC"/>
    <property type="match status" value="1"/>
</dbReference>
<dbReference type="PANTHER" id="PTHR43280:SF27">
    <property type="entry name" value="TRANSCRIPTIONAL REGULATOR MTLR"/>
    <property type="match status" value="1"/>
</dbReference>
<dbReference type="InterPro" id="IPR009057">
    <property type="entry name" value="Homeodomain-like_sf"/>
</dbReference>
<dbReference type="PROSITE" id="PS01124">
    <property type="entry name" value="HTH_ARAC_FAMILY_2"/>
    <property type="match status" value="1"/>
</dbReference>
<gene>
    <name evidence="5" type="ORF">H9814_07630</name>
</gene>
<reference evidence="5" key="2">
    <citation type="submission" date="2021-04" db="EMBL/GenBank/DDBJ databases">
        <authorList>
            <person name="Gilroy R."/>
        </authorList>
    </citation>
    <scope>NUCLEOTIDE SEQUENCE</scope>
    <source>
        <strain evidence="5">ChiHjej9B8-1298</strain>
    </source>
</reference>
<dbReference type="Pfam" id="PF12833">
    <property type="entry name" value="HTH_18"/>
    <property type="match status" value="1"/>
</dbReference>